<evidence type="ECO:0000313" key="5">
    <source>
        <dbReference type="EMBL" id="AZF69799.1"/>
    </source>
</evidence>
<evidence type="ECO:0000313" key="17">
    <source>
        <dbReference type="Proteomes" id="UP000273194"/>
    </source>
</evidence>
<evidence type="ECO:0000313" key="13">
    <source>
        <dbReference type="Proteomes" id="UP000033085"/>
    </source>
</evidence>
<evidence type="ECO:0000313" key="19">
    <source>
        <dbReference type="Proteomes" id="UP000275843"/>
    </source>
</evidence>
<evidence type="ECO:0000313" key="8">
    <source>
        <dbReference type="EMBL" id="AZF77646.1"/>
    </source>
</evidence>
<dbReference type="EMBL" id="CP033236">
    <property type="protein sequence ID" value="AZF69799.1"/>
    <property type="molecule type" value="Genomic_DNA"/>
</dbReference>
<evidence type="ECO:0000313" key="16">
    <source>
        <dbReference type="Proteomes" id="UP000269431"/>
    </source>
</evidence>
<dbReference type="EMBL" id="CP011057">
    <property type="protein sequence ID" value="AKA78058.1"/>
    <property type="molecule type" value="Genomic_DNA"/>
</dbReference>
<dbReference type="EMBL" id="CP033239">
    <property type="protein sequence ID" value="AZF77646.1"/>
    <property type="molecule type" value="Genomic_DNA"/>
</dbReference>
<dbReference type="AlphaFoldDB" id="A0A0E3GUD2"/>
<dbReference type="InterPro" id="IPR023393">
    <property type="entry name" value="START-like_dom_sf"/>
</dbReference>
<dbReference type="EMBL" id="CP050869">
    <property type="protein sequence ID" value="QPG49686.1"/>
    <property type="molecule type" value="Genomic_DNA"/>
</dbReference>
<evidence type="ECO:0000313" key="9">
    <source>
        <dbReference type="EMBL" id="AZF80253.1"/>
    </source>
</evidence>
<evidence type="ECO:0000313" key="11">
    <source>
        <dbReference type="EMBL" id="QPG49686.1"/>
    </source>
</evidence>
<accession>A0A0E3GUD2</accession>
<reference evidence="2" key="3">
    <citation type="submission" date="2018-10" db="EMBL/GenBank/DDBJ databases">
        <authorList>
            <person name="McCarthy S."/>
            <person name="Gradnigo J."/>
            <person name="Johnson T."/>
            <person name="Payne S."/>
            <person name="Lipzen A."/>
            <person name="Schackwitz W."/>
            <person name="Martin J."/>
            <person name="Moriyama E."/>
            <person name="Blum P."/>
        </authorList>
    </citation>
    <scope>NUCLEOTIDE SEQUENCE</scope>
    <source>
        <strain evidence="1">SARC-B</strain>
        <strain evidence="2">SARC-C</strain>
        <strain evidence="3">SULA</strain>
    </source>
</reference>
<dbReference type="EMBL" id="CP033238">
    <property type="protein sequence ID" value="AZF75038.1"/>
    <property type="molecule type" value="Genomic_DNA"/>
</dbReference>
<gene>
    <name evidence="11" type="ORF">HFC64_07475</name>
    <name evidence="3" type="ORF">SULA_0226</name>
    <name evidence="1" type="ORF">SULB_0227</name>
    <name evidence="2" type="ORF">SULC_0226</name>
    <name evidence="4" type="ORF">SULG_01145</name>
    <name evidence="5" type="ORF">SULH_01145</name>
    <name evidence="6" type="ORF">SULI_01145</name>
    <name evidence="7" type="ORF">SULM_01145</name>
    <name evidence="8" type="ORF">SULN_01145</name>
    <name evidence="9" type="ORF">SULO_01155</name>
    <name evidence="10" type="ORF">SULZ_01165</name>
</gene>
<evidence type="ECO:0000313" key="3">
    <source>
        <dbReference type="EMBL" id="AKA78058.1"/>
    </source>
</evidence>
<dbReference type="KEGG" id="ssof:SULC_0226"/>
<evidence type="ECO:0000313" key="21">
    <source>
        <dbReference type="Proteomes" id="UP000282269"/>
    </source>
</evidence>
<name>A0A0E3GUD2_SACSO</name>
<dbReference type="EMBL" id="CP033237">
    <property type="protein sequence ID" value="AZF72419.1"/>
    <property type="molecule type" value="Genomic_DNA"/>
</dbReference>
<evidence type="ECO:0000313" key="22">
    <source>
        <dbReference type="Proteomes" id="UP000594632"/>
    </source>
</evidence>
<dbReference type="SUPFAM" id="SSF55961">
    <property type="entry name" value="Bet v1-like"/>
    <property type="match status" value="1"/>
</dbReference>
<reference evidence="11 22" key="4">
    <citation type="journal article" date="2020" name="Nat. Commun.">
        <title>The structures of two archaeal type IV pili illuminate evolutionary relationships.</title>
        <authorList>
            <person name="Wang F."/>
            <person name="Baquero D.P."/>
            <person name="Su Z."/>
            <person name="Beltran L.C."/>
            <person name="Prangishvili D."/>
            <person name="Krupovic M."/>
            <person name="Egelman E.H."/>
        </authorList>
    </citation>
    <scope>NUCLEOTIDE SEQUENCE [LARGE SCALE GENOMIC DNA]</scope>
    <source>
        <strain evidence="11 22">POZ149</strain>
    </source>
</reference>
<evidence type="ECO:0000313" key="12">
    <source>
        <dbReference type="Proteomes" id="UP000033057"/>
    </source>
</evidence>
<dbReference type="Proteomes" id="UP000273194">
    <property type="component" value="Chromosome"/>
</dbReference>
<dbReference type="GeneID" id="44128149"/>
<dbReference type="EMBL" id="CP011056">
    <property type="protein sequence ID" value="AKA75366.1"/>
    <property type="molecule type" value="Genomic_DNA"/>
</dbReference>
<dbReference type="Gene3D" id="3.30.530.20">
    <property type="match status" value="1"/>
</dbReference>
<dbReference type="Proteomes" id="UP000275843">
    <property type="component" value="Chromosome"/>
</dbReference>
<dbReference type="InterPro" id="IPR010419">
    <property type="entry name" value="CO_DH_gsu"/>
</dbReference>
<dbReference type="KEGG" id="ssol:SULB_0227"/>
<sequence>MTKTEGEITIKDLNKAKQFFSDYKNLLGCIPGVKEINGNNFKAYVKFSFLTIEINGTVKKHEINGDNIDTLITIEGPGIIANISTLLTIIGNKIKWSSDYEVGGPLANSLKKHIGSQAEEISKQIIECSVGKINQ</sequence>
<protein>
    <submittedName>
        <fullName evidence="2">Carbon monoxide dehydrogenase</fullName>
    </submittedName>
</protein>
<evidence type="ECO:0000313" key="14">
    <source>
        <dbReference type="Proteomes" id="UP000033106"/>
    </source>
</evidence>
<evidence type="ECO:0000313" key="6">
    <source>
        <dbReference type="EMBL" id="AZF72419.1"/>
    </source>
</evidence>
<dbReference type="KEGG" id="ssoa:SULA_0226"/>
<dbReference type="Proteomes" id="UP000269431">
    <property type="component" value="Chromosome"/>
</dbReference>
<evidence type="ECO:0000313" key="18">
    <source>
        <dbReference type="Proteomes" id="UP000273443"/>
    </source>
</evidence>
<evidence type="ECO:0000313" key="15">
    <source>
        <dbReference type="Proteomes" id="UP000267993"/>
    </source>
</evidence>
<dbReference type="Pfam" id="PF06240">
    <property type="entry name" value="COXG"/>
    <property type="match status" value="1"/>
</dbReference>
<proteinExistence type="predicted"/>
<reference evidence="12 13" key="1">
    <citation type="journal article" date="2015" name="Genome Announc.">
        <title>Complete Genome Sequence of Sulfolobus solfataricus Strain 98/2 and Evolved Derivatives.</title>
        <authorList>
            <person name="McCarthy S."/>
            <person name="Gradnigo J."/>
            <person name="Johnson T."/>
            <person name="Payne S."/>
            <person name="Lipzen A."/>
            <person name="Martin J."/>
            <person name="Schackwitz W."/>
            <person name="Moriyama E."/>
            <person name="Blum P."/>
        </authorList>
    </citation>
    <scope>NUCLEOTIDE SEQUENCE [LARGE SCALE GENOMIC DNA]</scope>
    <source>
        <strain evidence="12">98/2 SULC</strain>
        <strain evidence="1">SARC-B</strain>
        <strain evidence="2">SARC-C</strain>
        <strain evidence="3 14">SULA</strain>
        <strain evidence="13">SULB</strain>
    </source>
</reference>
<dbReference type="Proteomes" id="UP000273443">
    <property type="component" value="Chromosome"/>
</dbReference>
<dbReference type="PATRIC" id="fig|2287.6.peg.233"/>
<dbReference type="Proteomes" id="UP000033057">
    <property type="component" value="Chromosome"/>
</dbReference>
<dbReference type="Proteomes" id="UP000278715">
    <property type="component" value="Chromosome"/>
</dbReference>
<reference evidence="15 16" key="2">
    <citation type="journal article" date="2018" name="Proc. Natl. Acad. Sci. U.S.A.">
        <title>Nonmutational mechanism of inheritance in the Archaeon Sulfolobus solfataricus.</title>
        <authorList>
            <person name="Payne S."/>
            <person name="McCarthy S."/>
            <person name="Johnson T."/>
            <person name="North E."/>
            <person name="Blum P."/>
        </authorList>
    </citation>
    <scope>NUCLEOTIDE SEQUENCE [LARGE SCALE GENOMIC DNA]</scope>
    <source>
        <strain evidence="5 15">SARC-H</strain>
        <strain evidence="6 19">SARC-I</strain>
        <strain evidence="8 20">SARC-N</strain>
        <strain evidence="9 21">SARC-O</strain>
        <strain evidence="10 16">SUL120</strain>
        <strain evidence="4 17">SULG</strain>
        <strain evidence="7 18">SULM</strain>
    </source>
</reference>
<dbReference type="EMBL" id="CP033241">
    <property type="protein sequence ID" value="AZF82861.1"/>
    <property type="molecule type" value="Genomic_DNA"/>
</dbReference>
<dbReference type="EMBL" id="CP011055">
    <property type="protein sequence ID" value="AKA72666.1"/>
    <property type="molecule type" value="Genomic_DNA"/>
</dbReference>
<dbReference type="EMBL" id="CP033240">
    <property type="protein sequence ID" value="AZF80253.1"/>
    <property type="molecule type" value="Genomic_DNA"/>
</dbReference>
<dbReference type="EMBL" id="CP033235">
    <property type="protein sequence ID" value="AZF67179.1"/>
    <property type="molecule type" value="Genomic_DNA"/>
</dbReference>
<evidence type="ECO:0000313" key="1">
    <source>
        <dbReference type="EMBL" id="AKA72666.1"/>
    </source>
</evidence>
<evidence type="ECO:0000313" key="20">
    <source>
        <dbReference type="Proteomes" id="UP000278715"/>
    </source>
</evidence>
<evidence type="ECO:0000313" key="10">
    <source>
        <dbReference type="EMBL" id="AZF82861.1"/>
    </source>
</evidence>
<dbReference type="RefSeq" id="WP_009989394.1">
    <property type="nucleotide sequence ID" value="NZ_CP011055.2"/>
</dbReference>
<dbReference type="Proteomes" id="UP000033106">
    <property type="component" value="Chromosome"/>
</dbReference>
<dbReference type="Proteomes" id="UP000033085">
    <property type="component" value="Chromosome"/>
</dbReference>
<dbReference type="Proteomes" id="UP000594632">
    <property type="component" value="Chromosome"/>
</dbReference>
<dbReference type="Proteomes" id="UP000282269">
    <property type="component" value="Chromosome"/>
</dbReference>
<evidence type="ECO:0000313" key="2">
    <source>
        <dbReference type="EMBL" id="AKA75366.1"/>
    </source>
</evidence>
<evidence type="ECO:0000313" key="4">
    <source>
        <dbReference type="EMBL" id="AZF67179.1"/>
    </source>
</evidence>
<organism evidence="2 12">
    <name type="scientific">Saccharolobus solfataricus</name>
    <name type="common">Sulfolobus solfataricus</name>
    <dbReference type="NCBI Taxonomy" id="2287"/>
    <lineage>
        <taxon>Archaea</taxon>
        <taxon>Thermoproteota</taxon>
        <taxon>Thermoprotei</taxon>
        <taxon>Sulfolobales</taxon>
        <taxon>Sulfolobaceae</taxon>
        <taxon>Saccharolobus</taxon>
    </lineage>
</organism>
<evidence type="ECO:0000313" key="7">
    <source>
        <dbReference type="EMBL" id="AZF75038.1"/>
    </source>
</evidence>
<dbReference type="Proteomes" id="UP000267993">
    <property type="component" value="Chromosome"/>
</dbReference>